<dbReference type="PROSITE" id="PS50032">
    <property type="entry name" value="KA1"/>
    <property type="match status" value="1"/>
</dbReference>
<feature type="region of interest" description="Disordered" evidence="11">
    <location>
        <begin position="932"/>
        <end position="963"/>
    </location>
</feature>
<dbReference type="Gene3D" id="1.10.510.10">
    <property type="entry name" value="Transferase(Phosphotransferase) domain 1"/>
    <property type="match status" value="1"/>
</dbReference>
<dbReference type="GeneID" id="37034889"/>
<proteinExistence type="inferred from homology"/>
<dbReference type="SUPFAM" id="SSF56112">
    <property type="entry name" value="Protein kinase-like (PK-like)"/>
    <property type="match status" value="1"/>
</dbReference>
<feature type="compositionally biased region" description="Polar residues" evidence="11">
    <location>
        <begin position="1148"/>
        <end position="1157"/>
    </location>
</feature>
<dbReference type="PROSITE" id="PS50011">
    <property type="entry name" value="PROTEIN_KINASE_DOM"/>
    <property type="match status" value="1"/>
</dbReference>
<comment type="catalytic activity">
    <reaction evidence="9">
        <text>L-seryl-[protein] + ATP = O-phospho-L-seryl-[protein] + ADP + H(+)</text>
        <dbReference type="Rhea" id="RHEA:17989"/>
        <dbReference type="Rhea" id="RHEA-COMP:9863"/>
        <dbReference type="Rhea" id="RHEA-COMP:11604"/>
        <dbReference type="ChEBI" id="CHEBI:15378"/>
        <dbReference type="ChEBI" id="CHEBI:29999"/>
        <dbReference type="ChEBI" id="CHEBI:30616"/>
        <dbReference type="ChEBI" id="CHEBI:83421"/>
        <dbReference type="ChEBI" id="CHEBI:456216"/>
        <dbReference type="EC" id="2.7.11.1"/>
    </reaction>
</comment>
<dbReference type="GO" id="GO:0106310">
    <property type="term" value="F:protein serine kinase activity"/>
    <property type="evidence" value="ECO:0007669"/>
    <property type="project" value="RHEA"/>
</dbReference>
<feature type="compositionally biased region" description="Polar residues" evidence="11">
    <location>
        <begin position="876"/>
        <end position="891"/>
    </location>
</feature>
<dbReference type="Pfam" id="PF00069">
    <property type="entry name" value="Pkinase"/>
    <property type="match status" value="1"/>
</dbReference>
<dbReference type="FunFam" id="3.30.200.20:FF:000992">
    <property type="entry name" value="Non-specific serine/threonine protein kinase"/>
    <property type="match status" value="1"/>
</dbReference>
<feature type="compositionally biased region" description="Polar residues" evidence="11">
    <location>
        <begin position="194"/>
        <end position="206"/>
    </location>
</feature>
<evidence type="ECO:0000256" key="9">
    <source>
        <dbReference type="ARBA" id="ARBA00048679"/>
    </source>
</evidence>
<feature type="compositionally biased region" description="Low complexity" evidence="11">
    <location>
        <begin position="207"/>
        <end position="220"/>
    </location>
</feature>
<dbReference type="PROSITE" id="PS00108">
    <property type="entry name" value="PROTEIN_KINASE_ST"/>
    <property type="match status" value="1"/>
</dbReference>
<keyword evidence="7 10" id="KW-0067">ATP-binding</keyword>
<dbReference type="GO" id="GO:0004674">
    <property type="term" value="F:protein serine/threonine kinase activity"/>
    <property type="evidence" value="ECO:0007669"/>
    <property type="project" value="UniProtKB-KW"/>
</dbReference>
<evidence type="ECO:0000313" key="15">
    <source>
        <dbReference type="Proteomes" id="UP000245783"/>
    </source>
</evidence>
<keyword evidence="4" id="KW-0808">Transferase</keyword>
<dbReference type="RefSeq" id="XP_025372380.1">
    <property type="nucleotide sequence ID" value="XM_025513019.1"/>
</dbReference>
<dbReference type="EMBL" id="KZ819356">
    <property type="protein sequence ID" value="PWN45220.1"/>
    <property type="molecule type" value="Genomic_DNA"/>
</dbReference>
<dbReference type="FunFam" id="1.10.510.10:FF:000792">
    <property type="entry name" value="Non-specific serine/threonine protein kinase"/>
    <property type="match status" value="1"/>
</dbReference>
<dbReference type="EC" id="2.7.11.1" evidence="2"/>
<organism evidence="14 15">
    <name type="scientific">Ceraceosorus guamensis</name>
    <dbReference type="NCBI Taxonomy" id="1522189"/>
    <lineage>
        <taxon>Eukaryota</taxon>
        <taxon>Fungi</taxon>
        <taxon>Dikarya</taxon>
        <taxon>Basidiomycota</taxon>
        <taxon>Ustilaginomycotina</taxon>
        <taxon>Exobasidiomycetes</taxon>
        <taxon>Ceraceosorales</taxon>
        <taxon>Ceraceosoraceae</taxon>
        <taxon>Ceraceosorus</taxon>
    </lineage>
</organism>
<feature type="compositionally biased region" description="Polar residues" evidence="11">
    <location>
        <begin position="1275"/>
        <end position="1288"/>
    </location>
</feature>
<keyword evidence="15" id="KW-1185">Reference proteome</keyword>
<dbReference type="InterPro" id="IPR000719">
    <property type="entry name" value="Prot_kinase_dom"/>
</dbReference>
<dbReference type="FunCoup" id="A0A316W5I7">
    <property type="interactions" value="109"/>
</dbReference>
<feature type="region of interest" description="Disordered" evidence="11">
    <location>
        <begin position="1"/>
        <end position="43"/>
    </location>
</feature>
<evidence type="ECO:0000256" key="8">
    <source>
        <dbReference type="ARBA" id="ARBA00047899"/>
    </source>
</evidence>
<feature type="compositionally biased region" description="Polar residues" evidence="11">
    <location>
        <begin position="1014"/>
        <end position="1026"/>
    </location>
</feature>
<feature type="compositionally biased region" description="Polar residues" evidence="11">
    <location>
        <begin position="230"/>
        <end position="242"/>
    </location>
</feature>
<feature type="region of interest" description="Disordered" evidence="11">
    <location>
        <begin position="1001"/>
        <end position="1097"/>
    </location>
</feature>
<evidence type="ECO:0000259" key="13">
    <source>
        <dbReference type="PROSITE" id="PS50032"/>
    </source>
</evidence>
<comment type="similarity">
    <text evidence="1">Belongs to the protein kinase superfamily. CAMK Ser/Thr protein kinase family. NIM1 subfamily.</text>
</comment>
<feature type="compositionally biased region" description="Low complexity" evidence="11">
    <location>
        <begin position="146"/>
        <end position="167"/>
    </location>
</feature>
<feature type="region of interest" description="Disordered" evidence="11">
    <location>
        <begin position="81"/>
        <end position="525"/>
    </location>
</feature>
<feature type="compositionally biased region" description="Low complexity" evidence="11">
    <location>
        <begin position="1637"/>
        <end position="1649"/>
    </location>
</feature>
<dbReference type="GO" id="GO:0035556">
    <property type="term" value="P:intracellular signal transduction"/>
    <property type="evidence" value="ECO:0007669"/>
    <property type="project" value="TreeGrafter"/>
</dbReference>
<dbReference type="Gene3D" id="3.30.310.80">
    <property type="entry name" value="Kinase associated domain 1, KA1"/>
    <property type="match status" value="1"/>
</dbReference>
<feature type="compositionally biased region" description="Low complexity" evidence="11">
    <location>
        <begin position="1369"/>
        <end position="1378"/>
    </location>
</feature>
<evidence type="ECO:0000313" key="14">
    <source>
        <dbReference type="EMBL" id="PWN45220.1"/>
    </source>
</evidence>
<keyword evidence="3" id="KW-0723">Serine/threonine-protein kinase</keyword>
<dbReference type="InterPro" id="IPR028375">
    <property type="entry name" value="KA1/Ssp2_C"/>
</dbReference>
<dbReference type="SUPFAM" id="SSF103243">
    <property type="entry name" value="KA1-like"/>
    <property type="match status" value="1"/>
</dbReference>
<evidence type="ECO:0000256" key="7">
    <source>
        <dbReference type="ARBA" id="ARBA00022840"/>
    </source>
</evidence>
<feature type="compositionally biased region" description="Polar residues" evidence="11">
    <location>
        <begin position="1586"/>
        <end position="1596"/>
    </location>
</feature>
<feature type="compositionally biased region" description="Polar residues" evidence="11">
    <location>
        <begin position="1409"/>
        <end position="1423"/>
    </location>
</feature>
<name>A0A316W5I7_9BASI</name>
<feature type="domain" description="Protein kinase" evidence="12">
    <location>
        <begin position="527"/>
        <end position="806"/>
    </location>
</feature>
<feature type="compositionally biased region" description="Polar residues" evidence="11">
    <location>
        <begin position="334"/>
        <end position="352"/>
    </location>
</feature>
<evidence type="ECO:0000256" key="2">
    <source>
        <dbReference type="ARBA" id="ARBA00012513"/>
    </source>
</evidence>
<dbReference type="InterPro" id="IPR001772">
    <property type="entry name" value="KA1_dom"/>
</dbReference>
<dbReference type="InterPro" id="IPR011009">
    <property type="entry name" value="Kinase-like_dom_sf"/>
</dbReference>
<evidence type="ECO:0000256" key="11">
    <source>
        <dbReference type="SAM" id="MobiDB-lite"/>
    </source>
</evidence>
<dbReference type="GO" id="GO:0005524">
    <property type="term" value="F:ATP binding"/>
    <property type="evidence" value="ECO:0007669"/>
    <property type="project" value="UniProtKB-UniRule"/>
</dbReference>
<feature type="compositionally biased region" description="Low complexity" evidence="11">
    <location>
        <begin position="393"/>
        <end position="404"/>
    </location>
</feature>
<feature type="compositionally biased region" description="Low complexity" evidence="11">
    <location>
        <begin position="1597"/>
        <end position="1610"/>
    </location>
</feature>
<sequence length="1713" mass="180048">MVDLTPLPTPEAPDKGRAASQAQTLSAITPSQQSRSAQDVHDTHQPAPIIAAPASRIAAREPVLSALPVLDAGKVLPALTGGQSGINTAFGESSSNSPTGADAGIASASDKAPDRMGDSSRRGISGSIPGSQEAMDAYDGYTSFLSSSASTDAPHAAAALGSSTANADPLATKPLVSVPEDEQMSGTEFRLEESGSSAQRVDSNGTRSSVASSASRSQSSEPQNDVFGGTSASSGGELSSQRRSAKSPRDESPSSPSAQGGDVGKPLPGLPTNRPASDLRLNGAWPPPSSGIGAEQAQPGARPDVSALPPQHVPRPVSYSSDSTARSGDLPVAANSTLVTPSITRRSSNSPSIVVPAQVNGESPLSPPDADPARSLAESNRSSIDDIRRMHAARAAARGNEYAAHTPEARQPRRVPGSEPGRPTSVVEPRNTDSATSSRSTSRNAPRARSSDGHESGARESHHSRDSARTPPRSAGSGTATSRAEEPRDWSHAERTERSPHGTPTSAIASSSDRDRERRSRRTLGDYALGKTLGAGSMGKVKLGVKMTNGEKVAIKIIPRHTSLAAVQQPKSSGDATPQPTPSILAKAAAKDHSKEVRTIREGSLQLLLHHPYVCGMREMIIHPNHYYMVFEYVNGGQMLDYIISHGRLRERAARKFARQIGSALEFCHRNSVVHRDLKIENILISKTGNIKIIDFGLSNLFSPHSHLSTFCGSLYFAAPELLNAKVYTGPEVDVWSFGIVLYVLVCGKVPFDDQSMPALHAKIKRGQVEYPAWLSGECKHILSRMLVTNPNQRATLPEILAHPWMVKGYDGPPNAHLPNRQPLRPGQLDPEVLQGMTGFEFGAPDDIEARLTEVLTSESYQTVLQAWEVKHGISRSSSGAQIASNGTSTPVDAPLGRASTRGSVDSKSKTGSKRFSGIDFYRKKINVFGSGASKDDPGSNGILNGATNPNATWPGAGKEPLDPTRGFHPLISIYYLVAEKMERERLYGHSFFASSNVSLNGTQGGPSNRPPSIVTSSSRVGTSMPTAADIPQEALRVPEQSHVSANRKESPGVPVDLPAPPASARSTGSTPATPTPVFESRQKSQPMPVMTGPPRPRAQGNEFEAALREKGFAAPTWSAATAPGSKRSEPPASIAGGAVFAGASVRPSSTAPAQVSNHKRSISLSGKRAPTVGRSSDLAPAPLEKDIPVSGPRIVRKDAALNTPDKRKTYHGALADHQDQSASLESEVLANPADNSALATPNSAGSTSLVRRFGSLLGRSPSTPLDVDKRRQQRMSTGAMSLSSSPANRRGSIQVGTGLTGVAENGAESAEADQNAPSSAVSSKRRSNLNETGSGSPQSIGRTAGGKALSPSKGRPSTPGSPFGGLMSAEPASAPAAQSNGADSSWQGAAHPSHLGAIPQSRRESAVRSATLNAGHSVSATKDASPAVTAAVRTETEGERETSISKPVFLKGLFSVQTTSTRPRREIHAGLIRVFDRIGVQYREIKGGYECVHLPSLDFSGVGGTPTSLPEGRGNVRIPITQGVSSQGVMENMDDNENIRPGGPRRKQSRISFVSGKTRLSKRGEGSQADSASIHSTRDGEARSPVTSRSRASSMTANTLEAALEANANSPTVERQLGRQRTDSLSGSVALNPGGSSREASATPAPTTSGPPPVPAKAMDQATAHDLAVRFEIFVVKVPLLLGVNGLQFRRVAGNPWQYSMLARRVLQELKL</sequence>
<evidence type="ECO:0000256" key="4">
    <source>
        <dbReference type="ARBA" id="ARBA00022679"/>
    </source>
</evidence>
<dbReference type="InterPro" id="IPR017441">
    <property type="entry name" value="Protein_kinase_ATP_BS"/>
</dbReference>
<dbReference type="SMART" id="SM00220">
    <property type="entry name" value="S_TKc"/>
    <property type="match status" value="1"/>
</dbReference>
<evidence type="ECO:0000256" key="1">
    <source>
        <dbReference type="ARBA" id="ARBA00010791"/>
    </source>
</evidence>
<feature type="compositionally biased region" description="Polar residues" evidence="11">
    <location>
        <begin position="1379"/>
        <end position="1388"/>
    </location>
</feature>
<dbReference type="GO" id="GO:0005737">
    <property type="term" value="C:cytoplasm"/>
    <property type="evidence" value="ECO:0007669"/>
    <property type="project" value="TreeGrafter"/>
</dbReference>
<feature type="region of interest" description="Disordered" evidence="11">
    <location>
        <begin position="1148"/>
        <end position="1188"/>
    </location>
</feature>
<feature type="compositionally biased region" description="Polar residues" evidence="11">
    <location>
        <begin position="20"/>
        <end position="37"/>
    </location>
</feature>
<dbReference type="PANTHER" id="PTHR24346:SF82">
    <property type="entry name" value="KP78A-RELATED"/>
    <property type="match status" value="1"/>
</dbReference>
<keyword evidence="6 14" id="KW-0418">Kinase</keyword>
<protein>
    <recommendedName>
        <fullName evidence="2">non-specific serine/threonine protein kinase</fullName>
        <ecNumber evidence="2">2.7.11.1</ecNumber>
    </recommendedName>
</protein>
<feature type="compositionally biased region" description="Polar residues" evidence="11">
    <location>
        <begin position="85"/>
        <end position="99"/>
    </location>
</feature>
<evidence type="ECO:0000256" key="3">
    <source>
        <dbReference type="ARBA" id="ARBA00022527"/>
    </source>
</evidence>
<feature type="region of interest" description="Disordered" evidence="11">
    <location>
        <begin position="1257"/>
        <end position="1294"/>
    </location>
</feature>
<evidence type="ECO:0000256" key="6">
    <source>
        <dbReference type="ARBA" id="ARBA00022777"/>
    </source>
</evidence>
<dbReference type="PROSITE" id="PS00107">
    <property type="entry name" value="PROTEIN_KINASE_ATP"/>
    <property type="match status" value="1"/>
</dbReference>
<gene>
    <name evidence="14" type="ORF">IE81DRAFT_320403</name>
</gene>
<dbReference type="Proteomes" id="UP000245783">
    <property type="component" value="Unassembled WGS sequence"/>
</dbReference>
<feature type="region of interest" description="Disordered" evidence="11">
    <location>
        <begin position="1524"/>
        <end position="1660"/>
    </location>
</feature>
<feature type="compositionally biased region" description="Polar residues" evidence="11">
    <location>
        <begin position="942"/>
        <end position="952"/>
    </location>
</feature>
<feature type="domain" description="KA1" evidence="13">
    <location>
        <begin position="1663"/>
        <end position="1713"/>
    </location>
</feature>
<evidence type="ECO:0000256" key="10">
    <source>
        <dbReference type="PROSITE-ProRule" id="PRU10141"/>
    </source>
</evidence>
<evidence type="ECO:0000256" key="5">
    <source>
        <dbReference type="ARBA" id="ARBA00022741"/>
    </source>
</evidence>
<reference evidence="14 15" key="1">
    <citation type="journal article" date="2018" name="Mol. Biol. Evol.">
        <title>Broad Genomic Sampling Reveals a Smut Pathogenic Ancestry of the Fungal Clade Ustilaginomycotina.</title>
        <authorList>
            <person name="Kijpornyongpan T."/>
            <person name="Mondo S.J."/>
            <person name="Barry K."/>
            <person name="Sandor L."/>
            <person name="Lee J."/>
            <person name="Lipzen A."/>
            <person name="Pangilinan J."/>
            <person name="LaButti K."/>
            <person name="Hainaut M."/>
            <person name="Henrissat B."/>
            <person name="Grigoriev I.V."/>
            <person name="Spatafora J.W."/>
            <person name="Aime M.C."/>
        </authorList>
    </citation>
    <scope>NUCLEOTIDE SEQUENCE [LARGE SCALE GENOMIC DNA]</scope>
    <source>
        <strain evidence="14 15">MCA 4658</strain>
    </source>
</reference>
<comment type="catalytic activity">
    <reaction evidence="8">
        <text>L-threonyl-[protein] + ATP = O-phospho-L-threonyl-[protein] + ADP + H(+)</text>
        <dbReference type="Rhea" id="RHEA:46608"/>
        <dbReference type="Rhea" id="RHEA-COMP:11060"/>
        <dbReference type="Rhea" id="RHEA-COMP:11605"/>
        <dbReference type="ChEBI" id="CHEBI:15378"/>
        <dbReference type="ChEBI" id="CHEBI:30013"/>
        <dbReference type="ChEBI" id="CHEBI:30616"/>
        <dbReference type="ChEBI" id="CHEBI:61977"/>
        <dbReference type="ChEBI" id="CHEBI:456216"/>
        <dbReference type="EC" id="2.7.11.1"/>
    </reaction>
</comment>
<feature type="region of interest" description="Disordered" evidence="11">
    <location>
        <begin position="876"/>
        <end position="912"/>
    </location>
</feature>
<dbReference type="OrthoDB" id="193931at2759"/>
<dbReference type="GO" id="GO:0000226">
    <property type="term" value="P:microtubule cytoskeleton organization"/>
    <property type="evidence" value="ECO:0007669"/>
    <property type="project" value="TreeGrafter"/>
</dbReference>
<dbReference type="PANTHER" id="PTHR24346">
    <property type="entry name" value="MAP/MICROTUBULE AFFINITY-REGULATING KINASE"/>
    <property type="match status" value="1"/>
</dbReference>
<feature type="compositionally biased region" description="Low complexity" evidence="11">
    <location>
        <begin position="432"/>
        <end position="448"/>
    </location>
</feature>
<dbReference type="InterPro" id="IPR008271">
    <property type="entry name" value="Ser/Thr_kinase_AS"/>
</dbReference>
<keyword evidence="5 10" id="KW-0547">Nucleotide-binding</keyword>
<feature type="compositionally biased region" description="Polar residues" evidence="11">
    <location>
        <begin position="1330"/>
        <end position="1342"/>
    </location>
</feature>
<feature type="compositionally biased region" description="Basic and acidic residues" evidence="11">
    <location>
        <begin position="111"/>
        <end position="121"/>
    </location>
</feature>
<feature type="compositionally biased region" description="Basic and acidic residues" evidence="11">
    <location>
        <begin position="1435"/>
        <end position="1444"/>
    </location>
</feature>
<feature type="binding site" evidence="10">
    <location>
        <position position="556"/>
    </location>
    <ligand>
        <name>ATP</name>
        <dbReference type="ChEBI" id="CHEBI:30616"/>
    </ligand>
</feature>
<feature type="region of interest" description="Disordered" evidence="11">
    <location>
        <begin position="1307"/>
        <end position="1444"/>
    </location>
</feature>
<evidence type="ECO:0000259" key="12">
    <source>
        <dbReference type="PROSITE" id="PS50011"/>
    </source>
</evidence>
<accession>A0A316W5I7</accession>
<feature type="compositionally biased region" description="Basic and acidic residues" evidence="11">
    <location>
        <begin position="449"/>
        <end position="468"/>
    </location>
</feature>
<feature type="compositionally biased region" description="Basic and acidic residues" evidence="11">
    <location>
        <begin position="483"/>
        <end position="500"/>
    </location>
</feature>
<dbReference type="CDD" id="cd14077">
    <property type="entry name" value="STKc_Kin1_2"/>
    <property type="match status" value="1"/>
</dbReference>
<dbReference type="Pfam" id="PF02149">
    <property type="entry name" value="KA1"/>
    <property type="match status" value="1"/>
</dbReference>
<dbReference type="STRING" id="1522189.A0A316W5I7"/>
<dbReference type="InParanoid" id="A0A316W5I7"/>
<feature type="compositionally biased region" description="Low complexity" evidence="11">
    <location>
        <begin position="122"/>
        <end position="131"/>
    </location>
</feature>